<evidence type="ECO:0000313" key="2">
    <source>
        <dbReference type="Proteomes" id="UP000215931"/>
    </source>
</evidence>
<dbReference type="RefSeq" id="WP_095519799.1">
    <property type="nucleotide sequence ID" value="NZ_NPKH01000023.1"/>
</dbReference>
<dbReference type="InterPro" id="IPR021519">
    <property type="entry name" value="DUF3182"/>
</dbReference>
<evidence type="ECO:0008006" key="3">
    <source>
        <dbReference type="Google" id="ProtNLM"/>
    </source>
</evidence>
<comment type="caution">
    <text evidence="1">The sequence shown here is derived from an EMBL/GenBank/DDBJ whole genome shotgun (WGS) entry which is preliminary data.</text>
</comment>
<dbReference type="EMBL" id="NPKH01000023">
    <property type="protein sequence ID" value="PAP94312.1"/>
    <property type="molecule type" value="Genomic_DNA"/>
</dbReference>
<reference evidence="1 2" key="1">
    <citation type="submission" date="2017-08" db="EMBL/GenBank/DDBJ databases">
        <title>Mesorhizobium wenxinae sp. nov., a novel rhizobial species isolated from root nodules of chickpea (Cicer arietinum L.).</title>
        <authorList>
            <person name="Zhang J."/>
        </authorList>
    </citation>
    <scope>NUCLEOTIDE SEQUENCE [LARGE SCALE GENOMIC DNA]</scope>
    <source>
        <strain evidence="2">WYCCWR 10019</strain>
    </source>
</reference>
<keyword evidence="2" id="KW-1185">Reference proteome</keyword>
<dbReference type="OrthoDB" id="8648979at2"/>
<protein>
    <recommendedName>
        <fullName evidence="3">Biotin carboxylase</fullName>
    </recommendedName>
</protein>
<accession>A0A271KEV2</accession>
<sequence>MTEHRGTQPSEAKGTVIAFSAPGCEPLYAHEREAMAAVARTIASLKGFAFQQGLGNSGGNGLYFVPDDSLLAPDAARLGINGPQDLFGGVVPWRFAMTKAITHEVVDGLAKRPKEWSTGFGRTVSAAVLPGYTVFSRHDALRAAERLLRLGPARLKPPLSSRGQDQHIVRTVADVERLLERYRFLDLDECGLVLEADLREIVTLSVGRTEIDEIRVAYYGTQRTTTDNAGQSVYGGSDLIVVRGGWEALQDLQLPRALALATAQAKAYDAAMAGYPGFFASRRNYDIGQGVDSSGTWRSGVLEASWRIGGSSTAELAAIKIMKQDPAIQLVRASAVKAFGNTSRLPVKADIHFQGEDPDDGPITRYTVVTHATREPPRKAAD</sequence>
<evidence type="ECO:0000313" key="1">
    <source>
        <dbReference type="EMBL" id="PAP94312.1"/>
    </source>
</evidence>
<name>A0A271KEV2_9HYPH</name>
<dbReference type="AlphaFoldDB" id="A0A271KEV2"/>
<gene>
    <name evidence="1" type="ORF">CIT31_18620</name>
</gene>
<dbReference type="Proteomes" id="UP000215931">
    <property type="component" value="Unassembled WGS sequence"/>
</dbReference>
<dbReference type="Pfam" id="PF11379">
    <property type="entry name" value="DUF3182"/>
    <property type="match status" value="1"/>
</dbReference>
<proteinExistence type="predicted"/>
<organism evidence="1 2">
    <name type="scientific">Mesorhizobium wenxiniae</name>
    <dbReference type="NCBI Taxonomy" id="2014805"/>
    <lineage>
        <taxon>Bacteria</taxon>
        <taxon>Pseudomonadati</taxon>
        <taxon>Pseudomonadota</taxon>
        <taxon>Alphaproteobacteria</taxon>
        <taxon>Hyphomicrobiales</taxon>
        <taxon>Phyllobacteriaceae</taxon>
        <taxon>Mesorhizobium</taxon>
    </lineage>
</organism>